<dbReference type="OrthoDB" id="441660at2759"/>
<dbReference type="InterPro" id="IPR016187">
    <property type="entry name" value="CTDL_fold"/>
</dbReference>
<evidence type="ECO:0000256" key="2">
    <source>
        <dbReference type="SAM" id="SignalP"/>
    </source>
</evidence>
<feature type="chain" id="PRO_5034126233" evidence="2">
    <location>
        <begin position="22"/>
        <end position="176"/>
    </location>
</feature>
<dbReference type="GeneID" id="116063694"/>
<reference evidence="4" key="2">
    <citation type="submission" date="2025-09" db="UniProtKB">
        <authorList>
            <consortium name="Ensembl"/>
        </authorList>
    </citation>
    <scope>IDENTIFICATION</scope>
</reference>
<gene>
    <name evidence="4" type="primary">LOC116063694</name>
</gene>
<dbReference type="SMART" id="SM00034">
    <property type="entry name" value="CLECT"/>
    <property type="match status" value="1"/>
</dbReference>
<dbReference type="Proteomes" id="UP000694568">
    <property type="component" value="Unplaced"/>
</dbReference>
<evidence type="ECO:0000256" key="1">
    <source>
        <dbReference type="ARBA" id="ARBA00023157"/>
    </source>
</evidence>
<dbReference type="InterPro" id="IPR001304">
    <property type="entry name" value="C-type_lectin-like"/>
</dbReference>
<dbReference type="GeneTree" id="ENSGT00940000161814"/>
<sequence length="176" mass="20342">MKTLTVFALVCVMTALTGAAAVPEDKADKDQTADVNLVKRWARRGCYWGWSRFNGRCFRYVPRRMTWAQAEKNCESLGGNLASVRNIMEYHNLQRLIMTNSHAYKETWIGGTDAQEERQWFWSDGTPFHYSNWCRGEPNNHGGRQNCLQMNFGAHKCWDDLQCYSQRPSVCAKKTC</sequence>
<dbReference type="Ensembl" id="ENSSLUT00000039012.1">
    <property type="protein sequence ID" value="ENSSLUP00000037853.1"/>
    <property type="gene ID" value="ENSSLUG00000016871.1"/>
</dbReference>
<protein>
    <submittedName>
        <fullName evidence="4">Ladderlectin-like</fullName>
    </submittedName>
</protein>
<dbReference type="PROSITE" id="PS00615">
    <property type="entry name" value="C_TYPE_LECTIN_1"/>
    <property type="match status" value="1"/>
</dbReference>
<name>A0A8C9Z9J5_SANLU</name>
<keyword evidence="5" id="KW-1185">Reference proteome</keyword>
<organism evidence="4 5">
    <name type="scientific">Sander lucioperca</name>
    <name type="common">Pike-perch</name>
    <name type="synonym">Perca lucioperca</name>
    <dbReference type="NCBI Taxonomy" id="283035"/>
    <lineage>
        <taxon>Eukaryota</taxon>
        <taxon>Metazoa</taxon>
        <taxon>Chordata</taxon>
        <taxon>Craniata</taxon>
        <taxon>Vertebrata</taxon>
        <taxon>Euteleostomi</taxon>
        <taxon>Actinopterygii</taxon>
        <taxon>Neopterygii</taxon>
        <taxon>Teleostei</taxon>
        <taxon>Neoteleostei</taxon>
        <taxon>Acanthomorphata</taxon>
        <taxon>Eupercaria</taxon>
        <taxon>Perciformes</taxon>
        <taxon>Percoidei</taxon>
        <taxon>Percidae</taxon>
        <taxon>Luciopercinae</taxon>
        <taxon>Sander</taxon>
    </lineage>
</organism>
<dbReference type="Gene3D" id="3.10.100.10">
    <property type="entry name" value="Mannose-Binding Protein A, subunit A"/>
    <property type="match status" value="1"/>
</dbReference>
<dbReference type="PANTHER" id="PTHR22803">
    <property type="entry name" value="MANNOSE, PHOSPHOLIPASE, LECTIN RECEPTOR RELATED"/>
    <property type="match status" value="1"/>
</dbReference>
<dbReference type="InterPro" id="IPR018378">
    <property type="entry name" value="C-type_lectin_CS"/>
</dbReference>
<dbReference type="Pfam" id="PF00059">
    <property type="entry name" value="Lectin_C"/>
    <property type="match status" value="1"/>
</dbReference>
<keyword evidence="2" id="KW-0732">Signal</keyword>
<dbReference type="AlphaFoldDB" id="A0A8C9Z9J5"/>
<evidence type="ECO:0000313" key="4">
    <source>
        <dbReference type="Ensembl" id="ENSSLUP00000037853.1"/>
    </source>
</evidence>
<proteinExistence type="predicted"/>
<reference evidence="4" key="1">
    <citation type="submission" date="2025-08" db="UniProtKB">
        <authorList>
            <consortium name="Ensembl"/>
        </authorList>
    </citation>
    <scope>IDENTIFICATION</scope>
</reference>
<dbReference type="CDD" id="cd00037">
    <property type="entry name" value="CLECT"/>
    <property type="match status" value="1"/>
</dbReference>
<evidence type="ECO:0000313" key="5">
    <source>
        <dbReference type="Proteomes" id="UP000694568"/>
    </source>
</evidence>
<dbReference type="PROSITE" id="PS50041">
    <property type="entry name" value="C_TYPE_LECTIN_2"/>
    <property type="match status" value="1"/>
</dbReference>
<feature type="domain" description="C-type lectin" evidence="3">
    <location>
        <begin position="53"/>
        <end position="172"/>
    </location>
</feature>
<dbReference type="RefSeq" id="XP_031174474.1">
    <property type="nucleotide sequence ID" value="XM_031318614.2"/>
</dbReference>
<evidence type="ECO:0000259" key="3">
    <source>
        <dbReference type="PROSITE" id="PS50041"/>
    </source>
</evidence>
<dbReference type="InterPro" id="IPR050111">
    <property type="entry name" value="C-type_lectin/snaclec_domain"/>
</dbReference>
<dbReference type="InterPro" id="IPR016186">
    <property type="entry name" value="C-type_lectin-like/link_sf"/>
</dbReference>
<accession>A0A8C9Z9J5</accession>
<feature type="signal peptide" evidence="2">
    <location>
        <begin position="1"/>
        <end position="21"/>
    </location>
</feature>
<keyword evidence="1" id="KW-1015">Disulfide bond</keyword>
<dbReference type="SUPFAM" id="SSF56436">
    <property type="entry name" value="C-type lectin-like"/>
    <property type="match status" value="1"/>
</dbReference>